<dbReference type="Gene3D" id="3.40.190.10">
    <property type="entry name" value="Periplasmic binding protein-like II"/>
    <property type="match status" value="2"/>
</dbReference>
<evidence type="ECO:0000256" key="4">
    <source>
        <dbReference type="ARBA" id="ARBA00023163"/>
    </source>
</evidence>
<keyword evidence="2" id="KW-0805">Transcription regulation</keyword>
<dbReference type="InterPro" id="IPR036390">
    <property type="entry name" value="WH_DNA-bd_sf"/>
</dbReference>
<dbReference type="InterPro" id="IPR036388">
    <property type="entry name" value="WH-like_DNA-bd_sf"/>
</dbReference>
<dbReference type="Pfam" id="PF00126">
    <property type="entry name" value="HTH_1"/>
    <property type="match status" value="1"/>
</dbReference>
<evidence type="ECO:0000313" key="6">
    <source>
        <dbReference type="EMBL" id="SDH01387.1"/>
    </source>
</evidence>
<dbReference type="Proteomes" id="UP000199163">
    <property type="component" value="Unassembled WGS sequence"/>
</dbReference>
<protein>
    <submittedName>
        <fullName evidence="6">DNA-binding transcriptional regulator, LysR family</fullName>
    </submittedName>
</protein>
<dbReference type="GO" id="GO:0000976">
    <property type="term" value="F:transcription cis-regulatory region binding"/>
    <property type="evidence" value="ECO:0007669"/>
    <property type="project" value="TreeGrafter"/>
</dbReference>
<dbReference type="PANTHER" id="PTHR30126">
    <property type="entry name" value="HTH-TYPE TRANSCRIPTIONAL REGULATOR"/>
    <property type="match status" value="1"/>
</dbReference>
<proteinExistence type="inferred from homology"/>
<dbReference type="Pfam" id="PF03466">
    <property type="entry name" value="LysR_substrate"/>
    <property type="match status" value="1"/>
</dbReference>
<dbReference type="EMBL" id="FNDK01000001">
    <property type="protein sequence ID" value="SDH01387.1"/>
    <property type="molecule type" value="Genomic_DNA"/>
</dbReference>
<evidence type="ECO:0000256" key="3">
    <source>
        <dbReference type="ARBA" id="ARBA00023125"/>
    </source>
</evidence>
<dbReference type="NCBIfam" id="NF040786">
    <property type="entry name" value="LysR_Sec_metab"/>
    <property type="match status" value="1"/>
</dbReference>
<feature type="domain" description="HTH lysR-type" evidence="5">
    <location>
        <begin position="1"/>
        <end position="56"/>
    </location>
</feature>
<reference evidence="6 7" key="1">
    <citation type="submission" date="2016-10" db="EMBL/GenBank/DDBJ databases">
        <authorList>
            <person name="de Groot N.N."/>
        </authorList>
    </citation>
    <scope>NUCLEOTIDE SEQUENCE [LARGE SCALE GENOMIC DNA]</scope>
    <source>
        <strain evidence="6 7">DSM 21632</strain>
    </source>
</reference>
<dbReference type="PRINTS" id="PR00039">
    <property type="entry name" value="HTHLYSR"/>
</dbReference>
<dbReference type="InterPro" id="IPR000847">
    <property type="entry name" value="LysR_HTH_N"/>
</dbReference>
<dbReference type="SUPFAM" id="SSF46785">
    <property type="entry name" value="Winged helix' DNA-binding domain"/>
    <property type="match status" value="1"/>
</dbReference>
<organism evidence="6 7">
    <name type="scientific">Alteribacillus persepolensis</name>
    <dbReference type="NCBI Taxonomy" id="568899"/>
    <lineage>
        <taxon>Bacteria</taxon>
        <taxon>Bacillati</taxon>
        <taxon>Bacillota</taxon>
        <taxon>Bacilli</taxon>
        <taxon>Bacillales</taxon>
        <taxon>Bacillaceae</taxon>
        <taxon>Alteribacillus</taxon>
    </lineage>
</organism>
<accession>A0A1G7YYA4</accession>
<dbReference type="SUPFAM" id="SSF53850">
    <property type="entry name" value="Periplasmic binding protein-like II"/>
    <property type="match status" value="1"/>
</dbReference>
<dbReference type="FunFam" id="1.10.10.10:FF:000001">
    <property type="entry name" value="LysR family transcriptional regulator"/>
    <property type="match status" value="1"/>
</dbReference>
<comment type="similarity">
    <text evidence="1">Belongs to the LysR transcriptional regulatory family.</text>
</comment>
<dbReference type="AlphaFoldDB" id="A0A1G7YYA4"/>
<keyword evidence="4" id="KW-0804">Transcription</keyword>
<dbReference type="Gene3D" id="1.10.10.10">
    <property type="entry name" value="Winged helix-like DNA-binding domain superfamily/Winged helix DNA-binding domain"/>
    <property type="match status" value="1"/>
</dbReference>
<sequence length="294" mass="32811">MNERQLNIFTELAAQKSFSKTAYQLGISQSTVTKQLKSLERELGSPLIDRQTVSLTEEGKLVFEKAKTWLKEWQELRNVCQQRGAKYAETLRIGASTTPGTYFLPAICKQCKEQFPHIRLNLYIDDSIDILQLLLEGEIDIAVVGSNTDTASVLSYPLWQDRLAVIGPPHSSRTHVKQFADLQSVSFVKRKQGSGTYQAVEEALESWEGSLAELETAAVVPNTESLLSLVEAGIGYGFVSESALPSAENRGCTFKGFLPKTRHFYIVYSKKNQYKETIAAFKQAATVWKSTTGR</sequence>
<dbReference type="PANTHER" id="PTHR30126:SF40">
    <property type="entry name" value="HTH-TYPE TRANSCRIPTIONAL REGULATOR GLTR"/>
    <property type="match status" value="1"/>
</dbReference>
<dbReference type="GO" id="GO:0003700">
    <property type="term" value="F:DNA-binding transcription factor activity"/>
    <property type="evidence" value="ECO:0007669"/>
    <property type="project" value="InterPro"/>
</dbReference>
<keyword evidence="7" id="KW-1185">Reference proteome</keyword>
<gene>
    <name evidence="6" type="ORF">SAMN05192534_101320</name>
</gene>
<evidence type="ECO:0000313" key="7">
    <source>
        <dbReference type="Proteomes" id="UP000199163"/>
    </source>
</evidence>
<name>A0A1G7YYA4_9BACI</name>
<evidence type="ECO:0000256" key="1">
    <source>
        <dbReference type="ARBA" id="ARBA00009437"/>
    </source>
</evidence>
<evidence type="ECO:0000259" key="5">
    <source>
        <dbReference type="PROSITE" id="PS50931"/>
    </source>
</evidence>
<dbReference type="InterPro" id="IPR047788">
    <property type="entry name" value="LysR-like_Sec_metab"/>
</dbReference>
<dbReference type="RefSeq" id="WP_091270554.1">
    <property type="nucleotide sequence ID" value="NZ_FNDK01000001.1"/>
</dbReference>
<dbReference type="STRING" id="568899.SAMN05192534_101320"/>
<dbReference type="PROSITE" id="PS50931">
    <property type="entry name" value="HTH_LYSR"/>
    <property type="match status" value="1"/>
</dbReference>
<evidence type="ECO:0000256" key="2">
    <source>
        <dbReference type="ARBA" id="ARBA00023015"/>
    </source>
</evidence>
<dbReference type="InterPro" id="IPR005119">
    <property type="entry name" value="LysR_subst-bd"/>
</dbReference>
<keyword evidence="3 6" id="KW-0238">DNA-binding</keyword>
<dbReference type="OrthoDB" id="63123at2"/>